<reference evidence="2" key="1">
    <citation type="submission" date="2015-10" db="EMBL/GenBank/DDBJ databases">
        <authorList>
            <person name="Luecker S."/>
            <person name="Luecker S."/>
        </authorList>
    </citation>
    <scope>NUCLEOTIDE SEQUENCE [LARGE SCALE GENOMIC DNA]</scope>
</reference>
<dbReference type="Proteomes" id="UP000198736">
    <property type="component" value="Unassembled WGS sequence"/>
</dbReference>
<dbReference type="STRING" id="1742973.COMA2_30290"/>
<dbReference type="RefSeq" id="WP_217490753.1">
    <property type="nucleotide sequence ID" value="NZ_CZPZ01000023.1"/>
</dbReference>
<evidence type="ECO:0008006" key="3">
    <source>
        <dbReference type="Google" id="ProtNLM"/>
    </source>
</evidence>
<evidence type="ECO:0000313" key="1">
    <source>
        <dbReference type="EMBL" id="CUS37471.1"/>
    </source>
</evidence>
<accession>A0A0S4LJP2</accession>
<organism evidence="1 2">
    <name type="scientific">Candidatus Nitrospira nitrificans</name>
    <dbReference type="NCBI Taxonomy" id="1742973"/>
    <lineage>
        <taxon>Bacteria</taxon>
        <taxon>Pseudomonadati</taxon>
        <taxon>Nitrospirota</taxon>
        <taxon>Nitrospiria</taxon>
        <taxon>Nitrospirales</taxon>
        <taxon>Nitrospiraceae</taxon>
        <taxon>Nitrospira</taxon>
    </lineage>
</organism>
<sequence length="89" mass="9525">MKNLSTIPAFPSLILASCQSPDRTAIRTVAKGDSAEHDGSASGATVRRFTTGSIFFIGNATVLIRHAGFTLLTDPTFIHNMAKCLWVMA</sequence>
<protein>
    <recommendedName>
        <fullName evidence="3">Lipoprotein</fullName>
    </recommendedName>
</protein>
<dbReference type="AlphaFoldDB" id="A0A0S4LJP2"/>
<dbReference type="PROSITE" id="PS51257">
    <property type="entry name" value="PROKAR_LIPOPROTEIN"/>
    <property type="match status" value="1"/>
</dbReference>
<keyword evidence="2" id="KW-1185">Reference proteome</keyword>
<gene>
    <name evidence="1" type="ORF">COMA2_30290</name>
</gene>
<dbReference type="EMBL" id="CZPZ01000023">
    <property type="protein sequence ID" value="CUS37471.1"/>
    <property type="molecule type" value="Genomic_DNA"/>
</dbReference>
<evidence type="ECO:0000313" key="2">
    <source>
        <dbReference type="Proteomes" id="UP000198736"/>
    </source>
</evidence>
<name>A0A0S4LJP2_9BACT</name>
<proteinExistence type="predicted"/>